<dbReference type="InterPro" id="IPR013658">
    <property type="entry name" value="SGL"/>
</dbReference>
<dbReference type="Gene3D" id="2.120.10.30">
    <property type="entry name" value="TolB, C-terminal domain"/>
    <property type="match status" value="1"/>
</dbReference>
<feature type="domain" description="SMP-30/Gluconolactonase/LRE-like region" evidence="2">
    <location>
        <begin position="161"/>
        <end position="377"/>
    </location>
</feature>
<evidence type="ECO:0000313" key="4">
    <source>
        <dbReference type="Proteomes" id="UP000572817"/>
    </source>
</evidence>
<dbReference type="SUPFAM" id="SSF63829">
    <property type="entry name" value="Calcium-dependent phosphotriesterase"/>
    <property type="match status" value="1"/>
</dbReference>
<feature type="chain" id="PRO_5034194132" evidence="1">
    <location>
        <begin position="19"/>
        <end position="395"/>
    </location>
</feature>
<evidence type="ECO:0000256" key="1">
    <source>
        <dbReference type="SAM" id="SignalP"/>
    </source>
</evidence>
<dbReference type="PANTHER" id="PTHR47064">
    <property type="entry name" value="PUTATIVE (AFU_ORTHOLOGUE AFUA_1G08990)-RELATED"/>
    <property type="match status" value="1"/>
</dbReference>
<dbReference type="AlphaFoldDB" id="A0A8H4MZP4"/>
<dbReference type="OrthoDB" id="423498at2759"/>
<comment type="caution">
    <text evidence="3">The sequence shown here is derived from an EMBL/GenBank/DDBJ whole genome shotgun (WGS) entry which is preliminary data.</text>
</comment>
<proteinExistence type="predicted"/>
<feature type="signal peptide" evidence="1">
    <location>
        <begin position="1"/>
        <end position="18"/>
    </location>
</feature>
<reference evidence="3" key="1">
    <citation type="submission" date="2020-04" db="EMBL/GenBank/DDBJ databases">
        <title>Genome Assembly and Annotation of Botryosphaeria dothidea sdau 11-99, a Latent Pathogen of Apple Fruit Ring Rot in China.</title>
        <authorList>
            <person name="Yu C."/>
            <person name="Diao Y."/>
            <person name="Lu Q."/>
            <person name="Zhao J."/>
            <person name="Cui S."/>
            <person name="Peng C."/>
            <person name="He B."/>
            <person name="Liu H."/>
        </authorList>
    </citation>
    <scope>NUCLEOTIDE SEQUENCE [LARGE SCALE GENOMIC DNA]</scope>
    <source>
        <strain evidence="3">Sdau11-99</strain>
    </source>
</reference>
<dbReference type="InterPro" id="IPR052988">
    <property type="entry name" value="Oryzine_lactonohydrolase"/>
</dbReference>
<dbReference type="Pfam" id="PF08450">
    <property type="entry name" value="SGL"/>
    <property type="match status" value="1"/>
</dbReference>
<gene>
    <name evidence="3" type="ORF">GTA08_BOTSDO08657</name>
</gene>
<organism evidence="3 4">
    <name type="scientific">Botryosphaeria dothidea</name>
    <dbReference type="NCBI Taxonomy" id="55169"/>
    <lineage>
        <taxon>Eukaryota</taxon>
        <taxon>Fungi</taxon>
        <taxon>Dikarya</taxon>
        <taxon>Ascomycota</taxon>
        <taxon>Pezizomycotina</taxon>
        <taxon>Dothideomycetes</taxon>
        <taxon>Dothideomycetes incertae sedis</taxon>
        <taxon>Botryosphaeriales</taxon>
        <taxon>Botryosphaeriaceae</taxon>
        <taxon>Botryosphaeria</taxon>
    </lineage>
</organism>
<accession>A0A8H4MZP4</accession>
<evidence type="ECO:0000313" key="3">
    <source>
        <dbReference type="EMBL" id="KAF4303505.1"/>
    </source>
</evidence>
<name>A0A8H4MZP4_9PEZI</name>
<sequence>MKPVVPRHLLMFPGLVRSFLTDLPSDFEDAPATWAWVSYNDPSVAVLTGSFNRSVFDAPFESVTSDPGLQEVNEFLNTTDFITYDSRFFDIIGRDATVTHIQNLTYQTHEAPCYNPSTKELLYVEWGPPGGDDGVHTWQYLLDTQTNTLRKITTNPPTVNLHGCVFYNDFYYGVTDGSVNETGALVKIDPTTFEKTVLLNNYYQQPFAGFNDLEIDPNGNFWLTDSKSGAGRDIVPFTPPTNPTLYFVNATTMAPKPVHLTTGNANGVVIARAPSHYTLYLSDTGVSVFKPTSTKNPYGDCALYAYDVAPAGGVLTNPRVLNNPIGYFYDGIRASGGGWVFAGAGDGVDVVSPTDGVTLGTIRVGGGANLAVAVALGEHELWHVEGVRVRLGRDW</sequence>
<keyword evidence="1" id="KW-0732">Signal</keyword>
<dbReference type="PANTHER" id="PTHR47064:SF2">
    <property type="entry name" value="SMP-30_GLUCONOLACTONASE_LRE-LIKE REGION DOMAIN-CONTAINING PROTEIN-RELATED"/>
    <property type="match status" value="1"/>
</dbReference>
<keyword evidence="4" id="KW-1185">Reference proteome</keyword>
<protein>
    <submittedName>
        <fullName evidence="3">Six-bladed beta-propeller TolB-like protein</fullName>
    </submittedName>
</protein>
<dbReference type="Proteomes" id="UP000572817">
    <property type="component" value="Unassembled WGS sequence"/>
</dbReference>
<evidence type="ECO:0000259" key="2">
    <source>
        <dbReference type="Pfam" id="PF08450"/>
    </source>
</evidence>
<dbReference type="EMBL" id="WWBZ02000062">
    <property type="protein sequence ID" value="KAF4303505.1"/>
    <property type="molecule type" value="Genomic_DNA"/>
</dbReference>
<dbReference type="InterPro" id="IPR011042">
    <property type="entry name" value="6-blade_b-propeller_TolB-like"/>
</dbReference>